<dbReference type="EMBL" id="MN099286">
    <property type="protein sequence ID" value="QKV50264.1"/>
    <property type="molecule type" value="Genomic_DNA"/>
</dbReference>
<dbReference type="EMBL" id="MN099285">
    <property type="protein sequence ID" value="QKV50146.1"/>
    <property type="molecule type" value="Genomic_DNA"/>
</dbReference>
<protein>
    <submittedName>
        <fullName evidence="1 5">ORF103 protein</fullName>
    </submittedName>
    <submittedName>
        <fullName evidence="2">PxGV-Korf103 protein</fullName>
    </submittedName>
    <submittedName>
        <fullName evidence="3">PxGV-Morf103 protein</fullName>
    </submittedName>
    <submittedName>
        <fullName evidence="4">PxGV-Torf103 protein</fullName>
    </submittedName>
</protein>
<dbReference type="EMBL" id="KU529794">
    <property type="protein sequence ID" value="AMQ36066.1"/>
    <property type="molecule type" value="Genomic_DNA"/>
</dbReference>
<evidence type="ECO:0000313" key="2">
    <source>
        <dbReference type="EMBL" id="AMQ35832.1"/>
    </source>
</evidence>
<evidence type="ECO:0000313" key="3">
    <source>
        <dbReference type="EMBL" id="AMQ35949.1"/>
    </source>
</evidence>
<reference evidence="2" key="1">
    <citation type="submission" date="2016-01" db="EMBL/GenBank/DDBJ databases">
        <title>Complete Genome Sequences of Four Plutella xylostella Granulovirus Isolates.</title>
        <authorList>
            <person name="Spence R.J."/>
            <person name="Noune C."/>
            <person name="Hauxwell C."/>
        </authorList>
    </citation>
    <scope>NUCLEOTIDE SEQUENCE</scope>
    <source>
        <strain evidence="1">PxGV_C</strain>
        <strain evidence="2">PxGV_K</strain>
        <strain evidence="3">PxGV_M</strain>
        <strain evidence="4">PxGV_T</strain>
    </source>
</reference>
<organism evidence="2">
    <name type="scientific">Plutella xylostella granulovirus</name>
    <dbReference type="NCBI Taxonomy" id="98383"/>
    <lineage>
        <taxon>Viruses</taxon>
        <taxon>Viruses incertae sedis</taxon>
        <taxon>Naldaviricetes</taxon>
        <taxon>Lefavirales</taxon>
        <taxon>Baculoviridae</taxon>
        <taxon>Betabaculovirus</taxon>
        <taxon>Betabaculovirus pluxylostellae</taxon>
    </lineage>
</organism>
<sequence>MKFRSAVKLLILYFKIKLKNHLDNFKNNYILSTNQIITTFKVVAEEVIDHGAADLIYNRRTQYSIYNLDGEVLFEDVDINLANVLWEYSTTRNLFCTPLLYFAAVYDRFNLDIEKNYILHRLIDEGNLYFLNKFLQIGFFDNATLNVSELTHYHKYTLKCIHLVLSRCNFVYKYLNKLESICLYFNLDMIMFYKICYLIVRRFPDILQYSIVDELFDRYGYCVYRGDDCRVTFVVLKNRKYLNNIPFVMMKHFVNLNPDTFLYKEINSQKCKNYAKLCLYQAACQDYNFNFLKDVYKLAPKFCIAHANILLDAGYHTTIAPPKFSDRWKMRKFTLYITNIYGSRSMIAVQLRRALSTQFINCHMPDRVEAANKIRLWWLNILLEPSSSYIRKYIEHYNVEWK</sequence>
<evidence type="ECO:0000313" key="1">
    <source>
        <dbReference type="EMBL" id="AMQ35715.1"/>
    </source>
</evidence>
<proteinExistence type="predicted"/>
<dbReference type="EMBL" id="MN099284">
    <property type="protein sequence ID" value="QKV50028.1"/>
    <property type="molecule type" value="Genomic_DNA"/>
</dbReference>
<dbReference type="EMBL" id="KU529793">
    <property type="protein sequence ID" value="AMQ35949.1"/>
    <property type="molecule type" value="Genomic_DNA"/>
</dbReference>
<name>A0A142DW64_9BBAC</name>
<reference evidence="5" key="2">
    <citation type="submission" date="2019-06" db="EMBL/GenBank/DDBJ databases">
        <title>Plutella xylostella granulovirus.</title>
        <authorList>
            <person name="Li L."/>
            <person name="Zhang M."/>
        </authorList>
    </citation>
    <scope>NUCLEOTIDE SEQUENCE</scope>
    <source>
        <strain evidence="6">PlxyGV_B</strain>
        <strain evidence="7">PlxyGV_NW</strain>
        <strain evidence="5">PlxyGV_W</strain>
    </source>
</reference>
<dbReference type="EMBL" id="KU529791">
    <property type="protein sequence ID" value="AMQ35715.1"/>
    <property type="molecule type" value="Genomic_DNA"/>
</dbReference>
<accession>A0A142DW64</accession>
<gene>
    <name evidence="2" type="primary">PxGV-Korf103</name>
    <name evidence="5" type="synonym">ORF103</name>
    <name evidence="1" type="synonym">PxGV-Corf103</name>
    <name evidence="3" type="synonym">PxGV-Morf103</name>
    <name evidence="4" type="synonym">PxGV-Torf103</name>
</gene>
<evidence type="ECO:0000313" key="7">
    <source>
        <dbReference type="EMBL" id="QKV50264.1"/>
    </source>
</evidence>
<evidence type="ECO:0000313" key="5">
    <source>
        <dbReference type="EMBL" id="QKV50028.1"/>
    </source>
</evidence>
<dbReference type="EMBL" id="KU529792">
    <property type="protein sequence ID" value="AMQ35832.1"/>
    <property type="molecule type" value="Genomic_DNA"/>
</dbReference>
<evidence type="ECO:0000313" key="4">
    <source>
        <dbReference type="EMBL" id="AMQ36066.1"/>
    </source>
</evidence>
<evidence type="ECO:0000313" key="6">
    <source>
        <dbReference type="EMBL" id="QKV50146.1"/>
    </source>
</evidence>